<accession>A0A0F9RFC2</accession>
<protein>
    <submittedName>
        <fullName evidence="1">Uncharacterized protein</fullName>
    </submittedName>
</protein>
<dbReference type="EMBL" id="LAZR01000964">
    <property type="protein sequence ID" value="KKN53604.1"/>
    <property type="molecule type" value="Genomic_DNA"/>
</dbReference>
<gene>
    <name evidence="1" type="ORF">LCGC14_0601000</name>
</gene>
<evidence type="ECO:0000313" key="1">
    <source>
        <dbReference type="EMBL" id="KKN53604.1"/>
    </source>
</evidence>
<proteinExistence type="predicted"/>
<comment type="caution">
    <text evidence="1">The sequence shown here is derived from an EMBL/GenBank/DDBJ whole genome shotgun (WGS) entry which is preliminary data.</text>
</comment>
<sequence length="65" mass="7545">MKNESRRVYVANYLEGRCKCPDDSSSCTWCQIYYSPDVVFNEFDENVHDSEEDLSYSEADFGDQG</sequence>
<name>A0A0F9RFC2_9ZZZZ</name>
<dbReference type="AlphaFoldDB" id="A0A0F9RFC2"/>
<reference evidence="1" key="1">
    <citation type="journal article" date="2015" name="Nature">
        <title>Complex archaea that bridge the gap between prokaryotes and eukaryotes.</title>
        <authorList>
            <person name="Spang A."/>
            <person name="Saw J.H."/>
            <person name="Jorgensen S.L."/>
            <person name="Zaremba-Niedzwiedzka K."/>
            <person name="Martijn J."/>
            <person name="Lind A.E."/>
            <person name="van Eijk R."/>
            <person name="Schleper C."/>
            <person name="Guy L."/>
            <person name="Ettema T.J."/>
        </authorList>
    </citation>
    <scope>NUCLEOTIDE SEQUENCE</scope>
</reference>
<organism evidence="1">
    <name type="scientific">marine sediment metagenome</name>
    <dbReference type="NCBI Taxonomy" id="412755"/>
    <lineage>
        <taxon>unclassified sequences</taxon>
        <taxon>metagenomes</taxon>
        <taxon>ecological metagenomes</taxon>
    </lineage>
</organism>